<gene>
    <name evidence="3" type="ORF">ASU31_04000</name>
</gene>
<proteinExistence type="predicted"/>
<feature type="transmembrane region" description="Helical" evidence="1">
    <location>
        <begin position="7"/>
        <end position="27"/>
    </location>
</feature>
<keyword evidence="4" id="KW-1185">Reference proteome</keyword>
<dbReference type="OrthoDB" id="9809908at2"/>
<dbReference type="EMBL" id="LMZQ01000003">
    <property type="protein sequence ID" value="KRT16856.1"/>
    <property type="molecule type" value="Genomic_DNA"/>
</dbReference>
<dbReference type="Pfam" id="PF06580">
    <property type="entry name" value="His_kinase"/>
    <property type="match status" value="1"/>
</dbReference>
<dbReference type="Gene3D" id="3.30.565.10">
    <property type="entry name" value="Histidine kinase-like ATPase, C-terminal domain"/>
    <property type="match status" value="1"/>
</dbReference>
<feature type="transmembrane region" description="Helical" evidence="1">
    <location>
        <begin position="117"/>
        <end position="141"/>
    </location>
</feature>
<feature type="transmembrane region" description="Helical" evidence="1">
    <location>
        <begin position="47"/>
        <end position="65"/>
    </location>
</feature>
<dbReference type="SUPFAM" id="SSF55874">
    <property type="entry name" value="ATPase domain of HSP90 chaperone/DNA topoisomerase II/histidine kinase"/>
    <property type="match status" value="1"/>
</dbReference>
<protein>
    <recommendedName>
        <fullName evidence="2">Signal transduction histidine kinase internal region domain-containing protein</fullName>
    </recommendedName>
</protein>
<organism evidence="3 4">
    <name type="scientific">Pedobacter ginsenosidimutans</name>
    <dbReference type="NCBI Taxonomy" id="687842"/>
    <lineage>
        <taxon>Bacteria</taxon>
        <taxon>Pseudomonadati</taxon>
        <taxon>Bacteroidota</taxon>
        <taxon>Sphingobacteriia</taxon>
        <taxon>Sphingobacteriales</taxon>
        <taxon>Sphingobacteriaceae</taxon>
        <taxon>Pedobacter</taxon>
    </lineage>
</organism>
<dbReference type="PANTHER" id="PTHR34220">
    <property type="entry name" value="SENSOR HISTIDINE KINASE YPDA"/>
    <property type="match status" value="1"/>
</dbReference>
<feature type="domain" description="Signal transduction histidine kinase internal region" evidence="2">
    <location>
        <begin position="162"/>
        <end position="232"/>
    </location>
</feature>
<dbReference type="GO" id="GO:0000155">
    <property type="term" value="F:phosphorelay sensor kinase activity"/>
    <property type="evidence" value="ECO:0007669"/>
    <property type="project" value="InterPro"/>
</dbReference>
<feature type="transmembrane region" description="Helical" evidence="1">
    <location>
        <begin position="74"/>
        <end position="97"/>
    </location>
</feature>
<name>A0A0T5VSQ6_9SPHI</name>
<dbReference type="InterPro" id="IPR050640">
    <property type="entry name" value="Bact_2-comp_sensor_kinase"/>
</dbReference>
<evidence type="ECO:0000256" key="1">
    <source>
        <dbReference type="SAM" id="Phobius"/>
    </source>
</evidence>
<sequence>MKKAYFIYLHIGYWLILWLKEFLFGFQTYNLNDLSFATIVSTLSVKLIVLFFPVCIFYANFLVLVPKLVRTKKIILYIAVLFILFSLLAPIHKYVYATLLPLKFGWYSYVYIDKLNFWLSFQTLLFENYVYIFFSIAISYVGEYFETQKKQQELEKEQAITELAYLKSQINPHFLFNTLNDIYSLTYQKAEMAPEAVLKLSELLRYMLKESNDRFASVEREINYLKNVVELFEIGQKGSAYIDLEINGNYKNRKIAPLILINFIENAFKHGIVNDPNNPVRIKLYINESDFDFEVFNKKNKDYKDKTGGIGLTNVQRRLALIYPDRHKLEIIDENDTFTVHLNIENI</sequence>
<dbReference type="InterPro" id="IPR036890">
    <property type="entry name" value="HATPase_C_sf"/>
</dbReference>
<evidence type="ECO:0000313" key="4">
    <source>
        <dbReference type="Proteomes" id="UP000051950"/>
    </source>
</evidence>
<keyword evidence="1" id="KW-0472">Membrane</keyword>
<dbReference type="AlphaFoldDB" id="A0A0T5VSQ6"/>
<evidence type="ECO:0000259" key="2">
    <source>
        <dbReference type="Pfam" id="PF06580"/>
    </source>
</evidence>
<dbReference type="RefSeq" id="WP_057931110.1">
    <property type="nucleotide sequence ID" value="NZ_LMZQ01000003.1"/>
</dbReference>
<dbReference type="PANTHER" id="PTHR34220:SF7">
    <property type="entry name" value="SENSOR HISTIDINE KINASE YPDA"/>
    <property type="match status" value="1"/>
</dbReference>
<comment type="caution">
    <text evidence="3">The sequence shown here is derived from an EMBL/GenBank/DDBJ whole genome shotgun (WGS) entry which is preliminary data.</text>
</comment>
<accession>A0A0T5VSQ6</accession>
<keyword evidence="1" id="KW-0812">Transmembrane</keyword>
<reference evidence="3 4" key="1">
    <citation type="submission" date="2015-11" db="EMBL/GenBank/DDBJ databases">
        <title>Sequence of Pedobacter ginsenosidimutans.</title>
        <authorList>
            <person name="Carson E."/>
            <person name="Keyser V."/>
            <person name="Newman J."/>
            <person name="Miller J."/>
        </authorList>
    </citation>
    <scope>NUCLEOTIDE SEQUENCE [LARGE SCALE GENOMIC DNA]</scope>
    <source>
        <strain evidence="3 4">KACC 14530</strain>
    </source>
</reference>
<dbReference type="Proteomes" id="UP000051950">
    <property type="component" value="Unassembled WGS sequence"/>
</dbReference>
<keyword evidence="1" id="KW-1133">Transmembrane helix</keyword>
<evidence type="ECO:0000313" key="3">
    <source>
        <dbReference type="EMBL" id="KRT16856.1"/>
    </source>
</evidence>
<dbReference type="GO" id="GO:0016020">
    <property type="term" value="C:membrane"/>
    <property type="evidence" value="ECO:0007669"/>
    <property type="project" value="InterPro"/>
</dbReference>
<dbReference type="STRING" id="687842.ASU31_04000"/>
<dbReference type="InterPro" id="IPR010559">
    <property type="entry name" value="Sig_transdc_His_kin_internal"/>
</dbReference>